<comment type="pathway">
    <text evidence="2 12">Amino-acid biosynthesis; L-methionine biosynthesis via de novo pathway; L-homoserine from L-aspartate: step 3/3.</text>
</comment>
<evidence type="ECO:0000259" key="15">
    <source>
        <dbReference type="Pfam" id="PF01408"/>
    </source>
</evidence>
<comment type="pathway">
    <text evidence="1 12">Amino-acid biosynthesis; L-threonine biosynthesis; L-threonine from L-aspartate: step 3/5.</text>
</comment>
<evidence type="ECO:0000259" key="14">
    <source>
        <dbReference type="Pfam" id="PF00742"/>
    </source>
</evidence>
<proteinExistence type="inferred from homology"/>
<dbReference type="UniPathway" id="UPA00050">
    <property type="reaction ID" value="UER00063"/>
</dbReference>
<evidence type="ECO:0000256" key="3">
    <source>
        <dbReference type="ARBA" id="ARBA00006753"/>
    </source>
</evidence>
<feature type="binding site" evidence="11">
    <location>
        <position position="123"/>
    </location>
    <ligand>
        <name>NADPH</name>
        <dbReference type="ChEBI" id="CHEBI:57783"/>
    </ligand>
</feature>
<evidence type="ECO:0000256" key="9">
    <source>
        <dbReference type="ARBA" id="ARBA00048841"/>
    </source>
</evidence>
<dbReference type="SUPFAM" id="SSF51735">
    <property type="entry name" value="NAD(P)-binding Rossmann-fold domains"/>
    <property type="match status" value="1"/>
</dbReference>
<evidence type="ECO:0000256" key="12">
    <source>
        <dbReference type="RuleBase" id="RU000579"/>
    </source>
</evidence>
<dbReference type="Gene3D" id="3.40.50.720">
    <property type="entry name" value="NAD(P)-binding Rossmann-like Domain"/>
    <property type="match status" value="1"/>
</dbReference>
<dbReference type="GO" id="GO:0009086">
    <property type="term" value="P:methionine biosynthetic process"/>
    <property type="evidence" value="ECO:0007669"/>
    <property type="project" value="UniProtKB-KW"/>
</dbReference>
<feature type="domain" description="Gfo/Idh/MocA-like oxidoreductase N-terminal" evidence="15">
    <location>
        <begin position="1"/>
        <end position="136"/>
    </location>
</feature>
<dbReference type="PROSITE" id="PS01042">
    <property type="entry name" value="HOMOSER_DHGENASE"/>
    <property type="match status" value="1"/>
</dbReference>
<dbReference type="RefSeq" id="WP_160203043.1">
    <property type="nucleotide sequence ID" value="NZ_QXWK01000035.1"/>
</dbReference>
<dbReference type="AlphaFoldDB" id="A0A845QPX4"/>
<dbReference type="EMBL" id="QXWK01000035">
    <property type="protein sequence ID" value="NBH62757.1"/>
    <property type="molecule type" value="Genomic_DNA"/>
</dbReference>
<evidence type="ECO:0000256" key="4">
    <source>
        <dbReference type="ARBA" id="ARBA00013213"/>
    </source>
</evidence>
<dbReference type="Proteomes" id="UP000446866">
    <property type="component" value="Unassembled WGS sequence"/>
</dbReference>
<dbReference type="GO" id="GO:0004412">
    <property type="term" value="F:homoserine dehydrogenase activity"/>
    <property type="evidence" value="ECO:0007669"/>
    <property type="project" value="UniProtKB-EC"/>
</dbReference>
<keyword evidence="12" id="KW-0028">Amino-acid biosynthesis</keyword>
<protein>
    <recommendedName>
        <fullName evidence="5 12">Homoserine dehydrogenase</fullName>
        <ecNumber evidence="4 12">1.1.1.3</ecNumber>
    </recommendedName>
</protein>
<dbReference type="UniPathway" id="UPA00051">
    <property type="reaction ID" value="UER00465"/>
</dbReference>
<dbReference type="SUPFAM" id="SSF55347">
    <property type="entry name" value="Glyceraldehyde-3-phosphate dehydrogenase-like, C-terminal domain"/>
    <property type="match status" value="1"/>
</dbReference>
<dbReference type="InterPro" id="IPR022697">
    <property type="entry name" value="HDH_short"/>
</dbReference>
<dbReference type="InterPro" id="IPR000683">
    <property type="entry name" value="Gfo/Idh/MocA-like_OxRdtase_N"/>
</dbReference>
<gene>
    <name evidence="16" type="ORF">D0435_13975</name>
</gene>
<evidence type="ECO:0000313" key="16">
    <source>
        <dbReference type="EMBL" id="NBH62757.1"/>
    </source>
</evidence>
<organism evidence="16 17">
    <name type="scientific">Anaerotruncus colihominis</name>
    <dbReference type="NCBI Taxonomy" id="169435"/>
    <lineage>
        <taxon>Bacteria</taxon>
        <taxon>Bacillati</taxon>
        <taxon>Bacillota</taxon>
        <taxon>Clostridia</taxon>
        <taxon>Eubacteriales</taxon>
        <taxon>Oscillospiraceae</taxon>
        <taxon>Anaerotruncus</taxon>
    </lineage>
</organism>
<dbReference type="GO" id="GO:0000166">
    <property type="term" value="F:nucleotide binding"/>
    <property type="evidence" value="ECO:0007669"/>
    <property type="project" value="InterPro"/>
</dbReference>
<evidence type="ECO:0000256" key="10">
    <source>
        <dbReference type="PIRSR" id="PIRSR036497-1"/>
    </source>
</evidence>
<feature type="domain" description="Homoserine dehydrogenase catalytic" evidence="14">
    <location>
        <begin position="161"/>
        <end position="333"/>
    </location>
</feature>
<dbReference type="InterPro" id="IPR019811">
    <property type="entry name" value="HDH_CS"/>
</dbReference>
<accession>A0A845QPX4</accession>
<keyword evidence="6 12" id="KW-0791">Threonine biosynthesis</keyword>
<comment type="similarity">
    <text evidence="3 13">Belongs to the homoserine dehydrogenase family.</text>
</comment>
<name>A0A845QPX4_9FIRM</name>
<evidence type="ECO:0000256" key="11">
    <source>
        <dbReference type="PIRSR" id="PIRSR036497-2"/>
    </source>
</evidence>
<dbReference type="Pfam" id="PF01408">
    <property type="entry name" value="GFO_IDH_MocA"/>
    <property type="match status" value="1"/>
</dbReference>
<sequence length="343" mass="35942">MNIGIIGYGGVGKALVRLLNMQKEMLDAEGLSVTVSYIVDYYGGIYAAKGIDLAALEVFTEREKDITKFSGGSADITAAEIAADPAVDLAVIMTPTNKETGQPGLSYAESLLKAGKHVVISDKGPIMLAYHKLAALAKACGVQLGIGCTTGGALPSVNAGVMDLAGSSITSIEGVLNGTTNFILKYMEDHHCEYEKALKIAQECGIAETDPTLDVEGWDTAGKLLILTNVLMGEDKTLADIKVSGITALSAADIESAAAAGLKYKLVGKTVRTDGQLHMSVGLERLPAEHLLYSVEGKNKAVRYVSDTLGELAVIGGVSGVIPAAASILRDIVNVHRGYQFIR</sequence>
<feature type="binding site" evidence="11">
    <location>
        <begin position="7"/>
        <end position="12"/>
    </location>
    <ligand>
        <name>NADP(+)</name>
        <dbReference type="ChEBI" id="CHEBI:58349"/>
    </ligand>
</feature>
<evidence type="ECO:0000256" key="2">
    <source>
        <dbReference type="ARBA" id="ARBA00005062"/>
    </source>
</evidence>
<comment type="catalytic activity">
    <reaction evidence="9">
        <text>L-homoserine + NADP(+) = L-aspartate 4-semialdehyde + NADPH + H(+)</text>
        <dbReference type="Rhea" id="RHEA:15761"/>
        <dbReference type="ChEBI" id="CHEBI:15378"/>
        <dbReference type="ChEBI" id="CHEBI:57476"/>
        <dbReference type="ChEBI" id="CHEBI:57783"/>
        <dbReference type="ChEBI" id="CHEBI:58349"/>
        <dbReference type="ChEBI" id="CHEBI:537519"/>
        <dbReference type="EC" id="1.1.1.3"/>
    </reaction>
    <physiologicalReaction direction="right-to-left" evidence="9">
        <dbReference type="Rhea" id="RHEA:15763"/>
    </physiologicalReaction>
</comment>
<reference evidence="16 17" key="1">
    <citation type="submission" date="2018-08" db="EMBL/GenBank/DDBJ databases">
        <title>Murine metabolic-syndrome-specific gut microbial biobank.</title>
        <authorList>
            <person name="Liu C."/>
        </authorList>
    </citation>
    <scope>NUCLEOTIDE SEQUENCE [LARGE SCALE GENOMIC DNA]</scope>
    <source>
        <strain evidence="16 17">28</strain>
    </source>
</reference>
<keyword evidence="8" id="KW-0915">Sodium</keyword>
<evidence type="ECO:0000256" key="7">
    <source>
        <dbReference type="ARBA" id="ARBA00023002"/>
    </source>
</evidence>
<evidence type="ECO:0000256" key="5">
    <source>
        <dbReference type="ARBA" id="ARBA00013376"/>
    </source>
</evidence>
<comment type="caution">
    <text evidence="16">The sequence shown here is derived from an EMBL/GenBank/DDBJ whole genome shotgun (WGS) entry which is preliminary data.</text>
</comment>
<keyword evidence="11 12" id="KW-0521">NADP</keyword>
<dbReference type="Gene3D" id="3.30.360.10">
    <property type="entry name" value="Dihydrodipicolinate Reductase, domain 2"/>
    <property type="match status" value="1"/>
</dbReference>
<dbReference type="Pfam" id="PF00742">
    <property type="entry name" value="Homoserine_dh"/>
    <property type="match status" value="1"/>
</dbReference>
<dbReference type="PANTHER" id="PTHR43331:SF1">
    <property type="entry name" value="HOMOSERINE DEHYDROGENASE"/>
    <property type="match status" value="1"/>
</dbReference>
<feature type="binding site" evidence="11">
    <location>
        <position position="208"/>
    </location>
    <ligand>
        <name>L-homoserine</name>
        <dbReference type="ChEBI" id="CHEBI:57476"/>
    </ligand>
</feature>
<evidence type="ECO:0000256" key="6">
    <source>
        <dbReference type="ARBA" id="ARBA00022697"/>
    </source>
</evidence>
<keyword evidence="17" id="KW-1185">Reference proteome</keyword>
<evidence type="ECO:0000313" key="17">
    <source>
        <dbReference type="Proteomes" id="UP000446866"/>
    </source>
</evidence>
<dbReference type="PANTHER" id="PTHR43331">
    <property type="entry name" value="HOMOSERINE DEHYDROGENASE"/>
    <property type="match status" value="1"/>
</dbReference>
<dbReference type="InterPro" id="IPR036291">
    <property type="entry name" value="NAD(P)-bd_dom_sf"/>
</dbReference>
<evidence type="ECO:0000256" key="8">
    <source>
        <dbReference type="ARBA" id="ARBA00023053"/>
    </source>
</evidence>
<evidence type="ECO:0000256" key="13">
    <source>
        <dbReference type="RuleBase" id="RU004171"/>
    </source>
</evidence>
<dbReference type="EC" id="1.1.1.3" evidence="4 12"/>
<feature type="active site" description="Proton donor" evidence="10">
    <location>
        <position position="223"/>
    </location>
</feature>
<dbReference type="PIRSF" id="PIRSF036497">
    <property type="entry name" value="HDH_short"/>
    <property type="match status" value="1"/>
</dbReference>
<dbReference type="InterPro" id="IPR001342">
    <property type="entry name" value="HDH_cat"/>
</dbReference>
<evidence type="ECO:0000256" key="1">
    <source>
        <dbReference type="ARBA" id="ARBA00005056"/>
    </source>
</evidence>
<keyword evidence="7 12" id="KW-0560">Oxidoreductase</keyword>
<dbReference type="FunFam" id="3.30.360.10:FF:000005">
    <property type="entry name" value="Homoserine dehydrogenase"/>
    <property type="match status" value="1"/>
</dbReference>
<dbReference type="GO" id="GO:0009088">
    <property type="term" value="P:threonine biosynthetic process"/>
    <property type="evidence" value="ECO:0007669"/>
    <property type="project" value="UniProtKB-UniPathway"/>
</dbReference>
<keyword evidence="12" id="KW-0486">Methionine biosynthesis</keyword>